<dbReference type="InterPro" id="IPR035906">
    <property type="entry name" value="MetI-like_sf"/>
</dbReference>
<evidence type="ECO:0000256" key="3">
    <source>
        <dbReference type="ARBA" id="ARBA00022475"/>
    </source>
</evidence>
<dbReference type="InterPro" id="IPR010065">
    <property type="entry name" value="AA_ABC_transptr_permease_3TM"/>
</dbReference>
<dbReference type="PROSITE" id="PS50928">
    <property type="entry name" value="ABC_TM1"/>
    <property type="match status" value="1"/>
</dbReference>
<sequence>MFESVGSYLVSEAFLRGAVNTLKLTILAQLVGVALGFVVAFAKRSRFSALRGLANCYTWVFRGIPVLVQLIFVYNVLPQFGLKLSEFESALVALSLNEAAYMSEIIRTGLSAVSKGQQRAARALGMSNWKIMRHVILPQAFRIILPPTGNQFIGMLKTSALASVVGFTDLLQTAQQVASANFNYIDTLVTVVIYYLAFTAIFTMIQIYVERRLDISRRGPAAQKQAGFMNPKRWVARFR</sequence>
<dbReference type="PANTHER" id="PTHR30614">
    <property type="entry name" value="MEMBRANE COMPONENT OF AMINO ACID ABC TRANSPORTER"/>
    <property type="match status" value="1"/>
</dbReference>
<evidence type="ECO:0000256" key="4">
    <source>
        <dbReference type="ARBA" id="ARBA00022692"/>
    </source>
</evidence>
<comment type="similarity">
    <text evidence="8">Belongs to the binding-protein-dependent transport system permease family.</text>
</comment>
<dbReference type="Pfam" id="PF00528">
    <property type="entry name" value="BPD_transp_1"/>
    <property type="match status" value="1"/>
</dbReference>
<evidence type="ECO:0000256" key="1">
    <source>
        <dbReference type="ARBA" id="ARBA00004651"/>
    </source>
</evidence>
<evidence type="ECO:0000256" key="2">
    <source>
        <dbReference type="ARBA" id="ARBA00022448"/>
    </source>
</evidence>
<protein>
    <submittedName>
        <fullName evidence="10">Amino acid ABC transporter permease</fullName>
    </submittedName>
</protein>
<dbReference type="NCBIfam" id="TIGR01726">
    <property type="entry name" value="HEQRo_perm_3TM"/>
    <property type="match status" value="1"/>
</dbReference>
<dbReference type="InterPro" id="IPR043429">
    <property type="entry name" value="ArtM/GltK/GlnP/TcyL/YhdX-like"/>
</dbReference>
<evidence type="ECO:0000256" key="5">
    <source>
        <dbReference type="ARBA" id="ARBA00022970"/>
    </source>
</evidence>
<reference evidence="10 11" key="1">
    <citation type="submission" date="2024-09" db="EMBL/GenBank/DDBJ databases">
        <authorList>
            <person name="Sun Q."/>
            <person name="Mori K."/>
        </authorList>
    </citation>
    <scope>NUCLEOTIDE SEQUENCE [LARGE SCALE GENOMIC DNA]</scope>
    <source>
        <strain evidence="10 11">CCM 4839</strain>
    </source>
</reference>
<evidence type="ECO:0000256" key="7">
    <source>
        <dbReference type="ARBA" id="ARBA00023136"/>
    </source>
</evidence>
<name>A0ABV6JC10_9BACL</name>
<organism evidence="10 11">
    <name type="scientific">Paenibacillus mendelii</name>
    <dbReference type="NCBI Taxonomy" id="206163"/>
    <lineage>
        <taxon>Bacteria</taxon>
        <taxon>Bacillati</taxon>
        <taxon>Bacillota</taxon>
        <taxon>Bacilli</taxon>
        <taxon>Bacillales</taxon>
        <taxon>Paenibacillaceae</taxon>
        <taxon>Paenibacillus</taxon>
    </lineage>
</organism>
<dbReference type="EMBL" id="JBHLVF010000028">
    <property type="protein sequence ID" value="MFC0393067.1"/>
    <property type="molecule type" value="Genomic_DNA"/>
</dbReference>
<evidence type="ECO:0000259" key="9">
    <source>
        <dbReference type="PROSITE" id="PS50928"/>
    </source>
</evidence>
<dbReference type="CDD" id="cd06261">
    <property type="entry name" value="TM_PBP2"/>
    <property type="match status" value="1"/>
</dbReference>
<feature type="transmembrane region" description="Helical" evidence="8">
    <location>
        <begin position="188"/>
        <end position="209"/>
    </location>
</feature>
<keyword evidence="7 8" id="KW-0472">Membrane</keyword>
<feature type="transmembrane region" description="Helical" evidence="8">
    <location>
        <begin position="54"/>
        <end position="77"/>
    </location>
</feature>
<evidence type="ECO:0000313" key="11">
    <source>
        <dbReference type="Proteomes" id="UP001589818"/>
    </source>
</evidence>
<keyword evidence="3" id="KW-1003">Cell membrane</keyword>
<keyword evidence="11" id="KW-1185">Reference proteome</keyword>
<dbReference type="RefSeq" id="WP_256555584.1">
    <property type="nucleotide sequence ID" value="NZ_JANHOF010000016.1"/>
</dbReference>
<feature type="domain" description="ABC transmembrane type-1" evidence="9">
    <location>
        <begin position="18"/>
        <end position="206"/>
    </location>
</feature>
<comment type="caution">
    <text evidence="10">The sequence shown here is derived from an EMBL/GenBank/DDBJ whole genome shotgun (WGS) entry which is preliminary data.</text>
</comment>
<keyword evidence="5" id="KW-0029">Amino-acid transport</keyword>
<feature type="transmembrane region" description="Helical" evidence="8">
    <location>
        <begin position="24"/>
        <end position="42"/>
    </location>
</feature>
<dbReference type="SUPFAM" id="SSF161098">
    <property type="entry name" value="MetI-like"/>
    <property type="match status" value="1"/>
</dbReference>
<evidence type="ECO:0000313" key="10">
    <source>
        <dbReference type="EMBL" id="MFC0393067.1"/>
    </source>
</evidence>
<dbReference type="Gene3D" id="1.10.3720.10">
    <property type="entry name" value="MetI-like"/>
    <property type="match status" value="1"/>
</dbReference>
<keyword evidence="2 8" id="KW-0813">Transport</keyword>
<keyword evidence="6 8" id="KW-1133">Transmembrane helix</keyword>
<dbReference type="Proteomes" id="UP001589818">
    <property type="component" value="Unassembled WGS sequence"/>
</dbReference>
<proteinExistence type="inferred from homology"/>
<accession>A0ABV6JC10</accession>
<keyword evidence="4 8" id="KW-0812">Transmembrane</keyword>
<evidence type="ECO:0000256" key="8">
    <source>
        <dbReference type="RuleBase" id="RU363032"/>
    </source>
</evidence>
<gene>
    <name evidence="10" type="ORF">ACFFJ8_17000</name>
</gene>
<dbReference type="PANTHER" id="PTHR30614:SF0">
    <property type="entry name" value="L-CYSTINE TRANSPORT SYSTEM PERMEASE PROTEIN TCYL"/>
    <property type="match status" value="1"/>
</dbReference>
<evidence type="ECO:0000256" key="6">
    <source>
        <dbReference type="ARBA" id="ARBA00022989"/>
    </source>
</evidence>
<comment type="subcellular location">
    <subcellularLocation>
        <location evidence="1 8">Cell membrane</location>
        <topology evidence="1 8">Multi-pass membrane protein</topology>
    </subcellularLocation>
</comment>
<dbReference type="InterPro" id="IPR000515">
    <property type="entry name" value="MetI-like"/>
</dbReference>